<keyword evidence="15" id="KW-0812">Transmembrane</keyword>
<comment type="caution">
    <text evidence="16">The sequence shown here is derived from an EMBL/GenBank/DDBJ whole genome shotgun (WGS) entry which is preliminary data.</text>
</comment>
<evidence type="ECO:0000256" key="4">
    <source>
        <dbReference type="ARBA" id="ARBA00010617"/>
    </source>
</evidence>
<organism evidence="16 17">
    <name type="scientific">Hypsibius exemplaris</name>
    <name type="common">Freshwater tardigrade</name>
    <dbReference type="NCBI Taxonomy" id="2072580"/>
    <lineage>
        <taxon>Eukaryota</taxon>
        <taxon>Metazoa</taxon>
        <taxon>Ecdysozoa</taxon>
        <taxon>Tardigrada</taxon>
        <taxon>Eutardigrada</taxon>
        <taxon>Parachela</taxon>
        <taxon>Hypsibioidea</taxon>
        <taxon>Hypsibiidae</taxon>
        <taxon>Hypsibius</taxon>
    </lineage>
</organism>
<dbReference type="GO" id="GO:0006082">
    <property type="term" value="P:organic acid metabolic process"/>
    <property type="evidence" value="ECO:0007669"/>
    <property type="project" value="TreeGrafter"/>
</dbReference>
<evidence type="ECO:0000313" key="17">
    <source>
        <dbReference type="Proteomes" id="UP000192578"/>
    </source>
</evidence>
<evidence type="ECO:0000256" key="11">
    <source>
        <dbReference type="ARBA" id="ARBA00023033"/>
    </source>
</evidence>
<dbReference type="GO" id="GO:0005789">
    <property type="term" value="C:endoplasmic reticulum membrane"/>
    <property type="evidence" value="ECO:0007669"/>
    <property type="project" value="UniProtKB-SubCell"/>
</dbReference>
<reference evidence="17" key="1">
    <citation type="submission" date="2017-01" db="EMBL/GenBank/DDBJ databases">
        <title>Comparative genomics of anhydrobiosis in the tardigrade Hypsibius dujardini.</title>
        <authorList>
            <person name="Yoshida Y."/>
            <person name="Koutsovoulos G."/>
            <person name="Laetsch D."/>
            <person name="Stevens L."/>
            <person name="Kumar S."/>
            <person name="Horikawa D."/>
            <person name="Ishino K."/>
            <person name="Komine S."/>
            <person name="Tomita M."/>
            <person name="Blaxter M."/>
            <person name="Arakawa K."/>
        </authorList>
    </citation>
    <scope>NUCLEOTIDE SEQUENCE [LARGE SCALE GENOMIC DNA]</scope>
    <source>
        <strain evidence="17">Z151</strain>
    </source>
</reference>
<dbReference type="PANTHER" id="PTHR24300">
    <property type="entry name" value="CYTOCHROME P450 508A4-RELATED"/>
    <property type="match status" value="1"/>
</dbReference>
<evidence type="ECO:0000256" key="8">
    <source>
        <dbReference type="ARBA" id="ARBA00022848"/>
    </source>
</evidence>
<dbReference type="InterPro" id="IPR036396">
    <property type="entry name" value="Cyt_P450_sf"/>
</dbReference>
<dbReference type="GO" id="GO:0016712">
    <property type="term" value="F:oxidoreductase activity, acting on paired donors, with incorporation or reduction of molecular oxygen, reduced flavin or flavoprotein as one donor, and incorporation of one atom of oxygen"/>
    <property type="evidence" value="ECO:0007669"/>
    <property type="project" value="TreeGrafter"/>
</dbReference>
<name>A0A1W0WH01_HYPEX</name>
<keyword evidence="11 14" id="KW-0503">Monooxygenase</keyword>
<feature type="binding site" description="axial binding residue" evidence="13">
    <location>
        <position position="406"/>
    </location>
    <ligand>
        <name>heme</name>
        <dbReference type="ChEBI" id="CHEBI:30413"/>
    </ligand>
    <ligandPart>
        <name>Fe</name>
        <dbReference type="ChEBI" id="CHEBI:18248"/>
    </ligandPart>
</feature>
<dbReference type="OrthoDB" id="1055148at2759"/>
<evidence type="ECO:0000256" key="7">
    <source>
        <dbReference type="ARBA" id="ARBA00022824"/>
    </source>
</evidence>
<sequence length="457" mass="51811">MACDFFLSFTWTNCALSFVVVAGALFFKWSRKYFLRMIDRRLGRIPPGPRAFPILGTIDIDTKQPQVTFRKWVAEYGDVFSFFLGSRFCIGVGDLALVRTLFRDNRFLGRPNQGIFGHLDGDVTEGILFGNGEIWKEHRRFALSALRDFGFGKASSLEKIQKEAAYLVEVLKEQDGAPYDPTMLFASVGSRNVISDLLFSGGFAPTDQRFIQFIENVKENLRELAGPRDYIDAFFLTQHERKTAGESLGTFTDKQLVRNVSDLFVAGYETTSTFLRWCMVYMIRNPEVQVKVQAEIDTVIGRARNPAPADKSSLPYTDAVTIEIHRITSFVPFGISHCTTEEVKFEQYTIPKGTEIWPVQCNHFMNPKIWGDPETFRPERFIGKSGELLHSLADEVQPFSVGRRACLGESLARNEIFTFFSTILQNFTLTSEVVPSAEARISPVLTPPTFRLIARCR</sequence>
<dbReference type="FunFam" id="1.10.630.10:FF:000238">
    <property type="entry name" value="Cytochrome P450 2A6"/>
    <property type="match status" value="1"/>
</dbReference>
<keyword evidence="15" id="KW-1133">Transmembrane helix</keyword>
<keyword evidence="17" id="KW-1185">Reference proteome</keyword>
<dbReference type="InterPro" id="IPR001128">
    <property type="entry name" value="Cyt_P450"/>
</dbReference>
<evidence type="ECO:0000256" key="15">
    <source>
        <dbReference type="SAM" id="Phobius"/>
    </source>
</evidence>
<dbReference type="PROSITE" id="PS00086">
    <property type="entry name" value="CYTOCHROME_P450"/>
    <property type="match status" value="1"/>
</dbReference>
<evidence type="ECO:0000313" key="16">
    <source>
        <dbReference type="EMBL" id="OQV14480.1"/>
    </source>
</evidence>
<evidence type="ECO:0000256" key="9">
    <source>
        <dbReference type="ARBA" id="ARBA00023002"/>
    </source>
</evidence>
<keyword evidence="8" id="KW-0492">Microsome</keyword>
<evidence type="ECO:0000256" key="10">
    <source>
        <dbReference type="ARBA" id="ARBA00023004"/>
    </source>
</evidence>
<evidence type="ECO:0000256" key="5">
    <source>
        <dbReference type="ARBA" id="ARBA00022617"/>
    </source>
</evidence>
<dbReference type="Pfam" id="PF00067">
    <property type="entry name" value="p450"/>
    <property type="match status" value="1"/>
</dbReference>
<comment type="similarity">
    <text evidence="4 14">Belongs to the cytochrome P450 family.</text>
</comment>
<keyword evidence="5 13" id="KW-0349">Heme</keyword>
<dbReference type="AlphaFoldDB" id="A0A1W0WH01"/>
<keyword evidence="12 15" id="KW-0472">Membrane</keyword>
<dbReference type="Proteomes" id="UP000192578">
    <property type="component" value="Unassembled WGS sequence"/>
</dbReference>
<keyword evidence="7" id="KW-0256">Endoplasmic reticulum</keyword>
<feature type="transmembrane region" description="Helical" evidence="15">
    <location>
        <begin position="6"/>
        <end position="27"/>
    </location>
</feature>
<dbReference type="InterPro" id="IPR017972">
    <property type="entry name" value="Cyt_P450_CS"/>
</dbReference>
<evidence type="ECO:0000256" key="3">
    <source>
        <dbReference type="ARBA" id="ARBA00004406"/>
    </source>
</evidence>
<evidence type="ECO:0000256" key="13">
    <source>
        <dbReference type="PIRSR" id="PIRSR602401-1"/>
    </source>
</evidence>
<evidence type="ECO:0000256" key="2">
    <source>
        <dbReference type="ARBA" id="ARBA00004174"/>
    </source>
</evidence>
<comment type="subcellular location">
    <subcellularLocation>
        <location evidence="3">Endoplasmic reticulum membrane</location>
        <topology evidence="3">Peripheral membrane protein</topology>
    </subcellularLocation>
    <subcellularLocation>
        <location evidence="2">Microsome membrane</location>
        <topology evidence="2">Peripheral membrane protein</topology>
    </subcellularLocation>
</comment>
<evidence type="ECO:0000256" key="1">
    <source>
        <dbReference type="ARBA" id="ARBA00001971"/>
    </source>
</evidence>
<accession>A0A1W0WH01</accession>
<keyword evidence="6 13" id="KW-0479">Metal-binding</keyword>
<dbReference type="Gene3D" id="1.10.630.10">
    <property type="entry name" value="Cytochrome P450"/>
    <property type="match status" value="2"/>
</dbReference>
<dbReference type="PRINTS" id="PR00385">
    <property type="entry name" value="P450"/>
</dbReference>
<keyword evidence="10 13" id="KW-0408">Iron</keyword>
<dbReference type="SUPFAM" id="SSF48264">
    <property type="entry name" value="Cytochrome P450"/>
    <property type="match status" value="1"/>
</dbReference>
<dbReference type="GO" id="GO:0020037">
    <property type="term" value="F:heme binding"/>
    <property type="evidence" value="ECO:0007669"/>
    <property type="project" value="InterPro"/>
</dbReference>
<protein>
    <submittedName>
        <fullName evidence="16">Cytochrome P450 2B19</fullName>
    </submittedName>
</protein>
<dbReference type="GO" id="GO:0005506">
    <property type="term" value="F:iron ion binding"/>
    <property type="evidence" value="ECO:0007669"/>
    <property type="project" value="InterPro"/>
</dbReference>
<keyword evidence="9 14" id="KW-0560">Oxidoreductase</keyword>
<gene>
    <name evidence="16" type="ORF">BV898_11322</name>
</gene>
<dbReference type="PANTHER" id="PTHR24300:SF403">
    <property type="entry name" value="CYTOCHROME P450 306A1"/>
    <property type="match status" value="1"/>
</dbReference>
<comment type="cofactor">
    <cofactor evidence="1 13">
        <name>heme</name>
        <dbReference type="ChEBI" id="CHEBI:30413"/>
    </cofactor>
</comment>
<dbReference type="EMBL" id="MTYJ01000104">
    <property type="protein sequence ID" value="OQV14480.1"/>
    <property type="molecule type" value="Genomic_DNA"/>
</dbReference>
<dbReference type="GO" id="GO:0006805">
    <property type="term" value="P:xenobiotic metabolic process"/>
    <property type="evidence" value="ECO:0007669"/>
    <property type="project" value="TreeGrafter"/>
</dbReference>
<dbReference type="InterPro" id="IPR050182">
    <property type="entry name" value="Cytochrome_P450_fam2"/>
</dbReference>
<dbReference type="InterPro" id="IPR002401">
    <property type="entry name" value="Cyt_P450_E_grp-I"/>
</dbReference>
<evidence type="ECO:0000256" key="14">
    <source>
        <dbReference type="RuleBase" id="RU000461"/>
    </source>
</evidence>
<dbReference type="GO" id="GO:0008395">
    <property type="term" value="F:steroid hydroxylase activity"/>
    <property type="evidence" value="ECO:0007669"/>
    <property type="project" value="TreeGrafter"/>
</dbReference>
<dbReference type="PRINTS" id="PR00463">
    <property type="entry name" value="EP450I"/>
</dbReference>
<evidence type="ECO:0000256" key="12">
    <source>
        <dbReference type="ARBA" id="ARBA00023136"/>
    </source>
</evidence>
<evidence type="ECO:0000256" key="6">
    <source>
        <dbReference type="ARBA" id="ARBA00022723"/>
    </source>
</evidence>
<proteinExistence type="inferred from homology"/>